<proteinExistence type="predicted"/>
<evidence type="ECO:0000313" key="1">
    <source>
        <dbReference type="EMBL" id="JAH20319.1"/>
    </source>
</evidence>
<accession>A0A0E9QU30</accession>
<reference evidence="1" key="1">
    <citation type="submission" date="2014-11" db="EMBL/GenBank/DDBJ databases">
        <authorList>
            <person name="Amaro Gonzalez C."/>
        </authorList>
    </citation>
    <scope>NUCLEOTIDE SEQUENCE</scope>
</reference>
<dbReference type="EMBL" id="GBXM01088258">
    <property type="protein sequence ID" value="JAH20319.1"/>
    <property type="molecule type" value="Transcribed_RNA"/>
</dbReference>
<name>A0A0E9QU30_ANGAN</name>
<sequence length="34" mass="4022">MACFLLHISQCYGLISLLRVVKRWKYYQSSLTLS</sequence>
<organism evidence="1">
    <name type="scientific">Anguilla anguilla</name>
    <name type="common">European freshwater eel</name>
    <name type="synonym">Muraena anguilla</name>
    <dbReference type="NCBI Taxonomy" id="7936"/>
    <lineage>
        <taxon>Eukaryota</taxon>
        <taxon>Metazoa</taxon>
        <taxon>Chordata</taxon>
        <taxon>Craniata</taxon>
        <taxon>Vertebrata</taxon>
        <taxon>Euteleostomi</taxon>
        <taxon>Actinopterygii</taxon>
        <taxon>Neopterygii</taxon>
        <taxon>Teleostei</taxon>
        <taxon>Anguilliformes</taxon>
        <taxon>Anguillidae</taxon>
        <taxon>Anguilla</taxon>
    </lineage>
</organism>
<dbReference type="AlphaFoldDB" id="A0A0E9QU30"/>
<dbReference type="EMBL" id="GBXM01081055">
    <property type="protein sequence ID" value="JAH27522.1"/>
    <property type="molecule type" value="Transcribed_RNA"/>
</dbReference>
<reference evidence="1" key="2">
    <citation type="journal article" date="2015" name="Fish Shellfish Immunol.">
        <title>Early steps in the European eel (Anguilla anguilla)-Vibrio vulnificus interaction in the gills: Role of the RtxA13 toxin.</title>
        <authorList>
            <person name="Callol A."/>
            <person name="Pajuelo D."/>
            <person name="Ebbesson L."/>
            <person name="Teles M."/>
            <person name="MacKenzie S."/>
            <person name="Amaro C."/>
        </authorList>
    </citation>
    <scope>NUCLEOTIDE SEQUENCE</scope>
</reference>
<protein>
    <submittedName>
        <fullName evidence="1">Uncharacterized protein</fullName>
    </submittedName>
</protein>